<dbReference type="PANTHER" id="PTHR12645:SF0">
    <property type="entry name" value="FAD-LINKED SULFHYDRYL OXIDASE ALR"/>
    <property type="match status" value="1"/>
</dbReference>
<feature type="domain" description="ERV/ALR sulfhydryl oxidase" evidence="11">
    <location>
        <begin position="71"/>
        <end position="171"/>
    </location>
</feature>
<dbReference type="InterPro" id="IPR017905">
    <property type="entry name" value="ERV/ALR_sulphydryl_oxidase"/>
</dbReference>
<dbReference type="EMBL" id="JABEBT010000009">
    <property type="protein sequence ID" value="KAF7638814.1"/>
    <property type="molecule type" value="Genomic_DNA"/>
</dbReference>
<keyword evidence="5 9" id="KW-0560">Oxidoreductase</keyword>
<feature type="compositionally biased region" description="Basic and acidic residues" evidence="10">
    <location>
        <begin position="29"/>
        <end position="49"/>
    </location>
</feature>
<evidence type="ECO:0000256" key="3">
    <source>
        <dbReference type="ARBA" id="ARBA00022630"/>
    </source>
</evidence>
<evidence type="ECO:0000256" key="6">
    <source>
        <dbReference type="ARBA" id="ARBA00023128"/>
    </source>
</evidence>
<organism evidence="12 13">
    <name type="scientific">Meloidogyne graminicola</name>
    <dbReference type="NCBI Taxonomy" id="189291"/>
    <lineage>
        <taxon>Eukaryota</taxon>
        <taxon>Metazoa</taxon>
        <taxon>Ecdysozoa</taxon>
        <taxon>Nematoda</taxon>
        <taxon>Chromadorea</taxon>
        <taxon>Rhabditida</taxon>
        <taxon>Tylenchina</taxon>
        <taxon>Tylenchomorpha</taxon>
        <taxon>Tylenchoidea</taxon>
        <taxon>Meloidogynidae</taxon>
        <taxon>Meloidogyninae</taxon>
        <taxon>Meloidogyne</taxon>
    </lineage>
</organism>
<keyword evidence="13" id="KW-1185">Reference proteome</keyword>
<dbReference type="InterPro" id="IPR039799">
    <property type="entry name" value="ALR/ERV"/>
</dbReference>
<evidence type="ECO:0000259" key="11">
    <source>
        <dbReference type="PROSITE" id="PS51324"/>
    </source>
</evidence>
<keyword evidence="3 9" id="KW-0285">Flavoprotein</keyword>
<dbReference type="GO" id="GO:0016971">
    <property type="term" value="F:flavin-dependent sulfhydryl oxidase activity"/>
    <property type="evidence" value="ECO:0007669"/>
    <property type="project" value="InterPro"/>
</dbReference>
<comment type="caution">
    <text evidence="12">The sequence shown here is derived from an EMBL/GenBank/DDBJ whole genome shotgun (WGS) entry which is preliminary data.</text>
</comment>
<comment type="catalytic activity">
    <reaction evidence="8 9">
        <text>2 R'C(R)SH + O2 = R'C(R)S-S(R)CR' + H2O2</text>
        <dbReference type="Rhea" id="RHEA:17357"/>
        <dbReference type="ChEBI" id="CHEBI:15379"/>
        <dbReference type="ChEBI" id="CHEBI:16240"/>
        <dbReference type="ChEBI" id="CHEBI:16520"/>
        <dbReference type="ChEBI" id="CHEBI:17412"/>
        <dbReference type="EC" id="1.8.3.2"/>
    </reaction>
</comment>
<dbReference type="Gene3D" id="1.20.120.310">
    <property type="entry name" value="ERV/ALR sulfhydryl oxidase domain"/>
    <property type="match status" value="1"/>
</dbReference>
<dbReference type="PANTHER" id="PTHR12645">
    <property type="entry name" value="ALR/ERV"/>
    <property type="match status" value="1"/>
</dbReference>
<dbReference type="PROSITE" id="PS51324">
    <property type="entry name" value="ERV_ALR"/>
    <property type="match status" value="1"/>
</dbReference>
<evidence type="ECO:0000256" key="4">
    <source>
        <dbReference type="ARBA" id="ARBA00022827"/>
    </source>
</evidence>
<protein>
    <recommendedName>
        <fullName evidence="9">Sulfhydryl oxidase</fullName>
        <ecNumber evidence="9">1.8.3.2</ecNumber>
    </recommendedName>
</protein>
<dbReference type="Proteomes" id="UP000605970">
    <property type="component" value="Unassembled WGS sequence"/>
</dbReference>
<keyword evidence="7" id="KW-1015">Disulfide bond</keyword>
<sequence>MDNSVRENTGRPCKACFSWEEMLKFTKRHKDDNSNKDKSELNNENKIQEIKGSWSSRRKQQQILKHRRKDCPLDKDQLGRSTWNLLHTFSVYYSDNPTDKEKKNAQDFLTSFSNIYPCEHCAADFRLDLKENPPILTNRTLFAQWMCEAHNRVNSKLGKSLFDCNKVMERWYDGWSDGSCDP</sequence>
<dbReference type="InterPro" id="IPR036774">
    <property type="entry name" value="ERV/ALR_sulphydryl_oxid_sf"/>
</dbReference>
<gene>
    <name evidence="12" type="ORF">Mgra_00001622</name>
</gene>
<evidence type="ECO:0000256" key="5">
    <source>
        <dbReference type="ARBA" id="ARBA00023002"/>
    </source>
</evidence>
<evidence type="ECO:0000256" key="10">
    <source>
        <dbReference type="SAM" id="MobiDB-lite"/>
    </source>
</evidence>
<keyword evidence="6" id="KW-0496">Mitochondrion</keyword>
<keyword evidence="4 9" id="KW-0274">FAD</keyword>
<dbReference type="GO" id="GO:0005758">
    <property type="term" value="C:mitochondrial intermembrane space"/>
    <property type="evidence" value="ECO:0007669"/>
    <property type="project" value="UniProtKB-SubCell"/>
</dbReference>
<evidence type="ECO:0000313" key="12">
    <source>
        <dbReference type="EMBL" id="KAF7638814.1"/>
    </source>
</evidence>
<dbReference type="GO" id="GO:0050660">
    <property type="term" value="F:flavin adenine dinucleotide binding"/>
    <property type="evidence" value="ECO:0007669"/>
    <property type="project" value="TreeGrafter"/>
</dbReference>
<evidence type="ECO:0000256" key="9">
    <source>
        <dbReference type="RuleBase" id="RU371123"/>
    </source>
</evidence>
<evidence type="ECO:0000256" key="1">
    <source>
        <dbReference type="ARBA" id="ARBA00001974"/>
    </source>
</evidence>
<evidence type="ECO:0000256" key="7">
    <source>
        <dbReference type="ARBA" id="ARBA00023157"/>
    </source>
</evidence>
<dbReference type="Pfam" id="PF04777">
    <property type="entry name" value="Evr1_Alr"/>
    <property type="match status" value="1"/>
</dbReference>
<dbReference type="EC" id="1.8.3.2" evidence="9"/>
<accession>A0A8S9ZYH0</accession>
<dbReference type="FunFam" id="1.20.120.310:FF:000003">
    <property type="entry name" value="Sulfhydryl oxidase"/>
    <property type="match status" value="1"/>
</dbReference>
<dbReference type="AlphaFoldDB" id="A0A8S9ZYH0"/>
<dbReference type="SUPFAM" id="SSF69000">
    <property type="entry name" value="FAD-dependent thiol oxidase"/>
    <property type="match status" value="1"/>
</dbReference>
<comment type="subcellular location">
    <subcellularLocation>
        <location evidence="2">Mitochondrion intermembrane space</location>
    </subcellularLocation>
</comment>
<proteinExistence type="predicted"/>
<comment type="cofactor">
    <cofactor evidence="1 9">
        <name>FAD</name>
        <dbReference type="ChEBI" id="CHEBI:57692"/>
    </cofactor>
</comment>
<evidence type="ECO:0000313" key="13">
    <source>
        <dbReference type="Proteomes" id="UP000605970"/>
    </source>
</evidence>
<evidence type="ECO:0000256" key="8">
    <source>
        <dbReference type="ARBA" id="ARBA00048864"/>
    </source>
</evidence>
<reference evidence="12" key="1">
    <citation type="journal article" date="2020" name="Ecol. Evol.">
        <title>Genome structure and content of the rice root-knot nematode (Meloidogyne graminicola).</title>
        <authorList>
            <person name="Phan N.T."/>
            <person name="Danchin E.G.J."/>
            <person name="Klopp C."/>
            <person name="Perfus-Barbeoch L."/>
            <person name="Kozlowski D.K."/>
            <person name="Koutsovoulos G.D."/>
            <person name="Lopez-Roques C."/>
            <person name="Bouchez O."/>
            <person name="Zahm M."/>
            <person name="Besnard G."/>
            <person name="Bellafiore S."/>
        </authorList>
    </citation>
    <scope>NUCLEOTIDE SEQUENCE</scope>
    <source>
        <strain evidence="12">VN-18</strain>
    </source>
</reference>
<name>A0A8S9ZYH0_9BILA</name>
<dbReference type="OrthoDB" id="17199at2759"/>
<feature type="region of interest" description="Disordered" evidence="10">
    <location>
        <begin position="29"/>
        <end position="61"/>
    </location>
</feature>
<evidence type="ECO:0000256" key="2">
    <source>
        <dbReference type="ARBA" id="ARBA00004569"/>
    </source>
</evidence>